<evidence type="ECO:0000256" key="7">
    <source>
        <dbReference type="PROSITE-ProRule" id="PRU01360"/>
    </source>
</evidence>
<keyword evidence="2 7" id="KW-0813">Transport</keyword>
<dbReference type="InterPro" id="IPR012910">
    <property type="entry name" value="Plug_dom"/>
</dbReference>
<dbReference type="EMBL" id="QRPE01000004">
    <property type="protein sequence ID" value="RHL94738.1"/>
    <property type="molecule type" value="Genomic_DNA"/>
</dbReference>
<evidence type="ECO:0000256" key="6">
    <source>
        <dbReference type="ARBA" id="ARBA00023237"/>
    </source>
</evidence>
<keyword evidence="3 7" id="KW-1134">Transmembrane beta strand</keyword>
<keyword evidence="6 7" id="KW-0998">Cell outer membrane</keyword>
<organism evidence="10 11">
    <name type="scientific">Bacteroides intestinalis</name>
    <dbReference type="NCBI Taxonomy" id="329854"/>
    <lineage>
        <taxon>Bacteria</taxon>
        <taxon>Pseudomonadati</taxon>
        <taxon>Bacteroidota</taxon>
        <taxon>Bacteroidia</taxon>
        <taxon>Bacteroidales</taxon>
        <taxon>Bacteroidaceae</taxon>
        <taxon>Bacteroides</taxon>
    </lineage>
</organism>
<evidence type="ECO:0000256" key="4">
    <source>
        <dbReference type="ARBA" id="ARBA00022692"/>
    </source>
</evidence>
<dbReference type="InterPro" id="IPR023997">
    <property type="entry name" value="TonB-dep_OMP_SusC/RagA_CS"/>
</dbReference>
<feature type="chain" id="PRO_5019583666" evidence="8">
    <location>
        <begin position="17"/>
        <end position="1069"/>
    </location>
</feature>
<dbReference type="FunFam" id="2.170.130.10:FF:000003">
    <property type="entry name" value="SusC/RagA family TonB-linked outer membrane protein"/>
    <property type="match status" value="1"/>
</dbReference>
<gene>
    <name evidence="10" type="ORF">DWZ95_06000</name>
</gene>
<evidence type="ECO:0000313" key="11">
    <source>
        <dbReference type="Proteomes" id="UP000285013"/>
    </source>
</evidence>
<dbReference type="NCBIfam" id="TIGR04056">
    <property type="entry name" value="OMP_RagA_SusC"/>
    <property type="match status" value="1"/>
</dbReference>
<dbReference type="Gene3D" id="2.170.130.10">
    <property type="entry name" value="TonB-dependent receptor, plug domain"/>
    <property type="match status" value="1"/>
</dbReference>
<comment type="similarity">
    <text evidence="7">Belongs to the TonB-dependent receptor family.</text>
</comment>
<evidence type="ECO:0000256" key="1">
    <source>
        <dbReference type="ARBA" id="ARBA00004571"/>
    </source>
</evidence>
<dbReference type="NCBIfam" id="TIGR04057">
    <property type="entry name" value="SusC_RagA_signa"/>
    <property type="match status" value="1"/>
</dbReference>
<dbReference type="InterPro" id="IPR037066">
    <property type="entry name" value="Plug_dom_sf"/>
</dbReference>
<dbReference type="Gene3D" id="2.40.170.20">
    <property type="entry name" value="TonB-dependent receptor, beta-barrel domain"/>
    <property type="match status" value="1"/>
</dbReference>
<dbReference type="PROSITE" id="PS52016">
    <property type="entry name" value="TONB_DEPENDENT_REC_3"/>
    <property type="match status" value="1"/>
</dbReference>
<protein>
    <submittedName>
        <fullName evidence="10">TonB-dependent receptor</fullName>
    </submittedName>
</protein>
<comment type="caution">
    <text evidence="10">The sequence shown here is derived from an EMBL/GenBank/DDBJ whole genome shotgun (WGS) entry which is preliminary data.</text>
</comment>
<dbReference type="InterPro" id="IPR036942">
    <property type="entry name" value="Beta-barrel_TonB_sf"/>
</dbReference>
<dbReference type="Proteomes" id="UP000285013">
    <property type="component" value="Unassembled WGS sequence"/>
</dbReference>
<reference evidence="10 11" key="1">
    <citation type="submission" date="2018-08" db="EMBL/GenBank/DDBJ databases">
        <title>A genome reference for cultivated species of the human gut microbiota.</title>
        <authorList>
            <person name="Zou Y."/>
            <person name="Xue W."/>
            <person name="Luo G."/>
        </authorList>
    </citation>
    <scope>NUCLEOTIDE SEQUENCE [LARGE SCALE GENOMIC DNA]</scope>
    <source>
        <strain evidence="10 11">AF36-16BH</strain>
    </source>
</reference>
<sequence length="1069" mass="117939">MLLLACLFVGIGLVTAQTQTITGVVISEEDGQPVIGASVLVKGTQLGTITGVDGDFTLSNVPSSAKTLQVSYIGMQTQEVGIKPTVKVIMKSDAEMLDEVMVVAYGTAKKSAFTGSASTIKADKLAERQVSNITNALSGQVAGVQTTSGNGQPGTGSTVRIRGIGSISASNNPLYVVDGVPYDGDISAINSQDIESMTVLKDAASNALYGARGANGVILVTTKKGASGKAVVNVDAKWGTNRRGVPSYDVMTNANQYVETYYKAMLNGWAGGDPNKIVDYAGDGSVMISGNNLVNALIFGSDYLGYPIYTTPNGENVIGMDGKINPNAKIGSVYGDYYVTPDDWEKELFDNSNLRQEYNVSISGSSDKMTYYMSAGYLDDSGIIPGSGYSRLSTRLKADYKVQEWLKVGANFSYANVKSRYPDEQTKTGSSMNLFYITNNIAPIYPLYIRNADGSIKQDSRGYTMYDYGNGMYNRQVNGKTEALNRPFLSNSNPASSLQLDKREFLMDILSAKGFVEIEFMPGLKATGNWGMDLDNTRYSELVNPYYGQYASESVGGLVSMEHSRTFSVNQQYLLTYKNNFGIHNIDLLAGFESYNYKSQYLSGSKQKLYNPTIIEINNAIKTPAVYSATTNYATQGFLARAQYDYDSKYFASASYRRDASSRFHPDHRWGNFWSVGASWLLNKEAFMSDLTWIDMLKFKASYGVQGNDNIGNYYAYQDQYSVSNSNDDFSVSLAYKGNKNITWETSHSFNTGFDFEFFDQRLNGTIEYFSRKTTDMLYNKPVNPSVGYSAIPMNVGSMINRGVELDLNGDIIRTNDITWSVNFNLTHFKNKIQKLHPDLNGELIDGSRIYQEGESMYQFYLRKYAGVDEETGVALYYKDITDANGNVTGQEKTQNWSDATRHATGDILPKVYGGFGTRLNVYGFDFAISLAYQLGGRVYDNGYVSLMHAGDDPGQNWHKDILNAWTPENKTSNIPQINVFAQYANSLSDRFLTSSDYLSINNITVGYTLPKNWTRKMLISSMRIYMAADNVALFSARKGLDPRQSYTASSADVYSPIRTISGGITLSF</sequence>
<dbReference type="InterPro" id="IPR039426">
    <property type="entry name" value="TonB-dep_rcpt-like"/>
</dbReference>
<dbReference type="Pfam" id="PF07715">
    <property type="entry name" value="Plug"/>
    <property type="match status" value="1"/>
</dbReference>
<dbReference type="SUPFAM" id="SSF49464">
    <property type="entry name" value="Carboxypeptidase regulatory domain-like"/>
    <property type="match status" value="1"/>
</dbReference>
<dbReference type="Gene3D" id="2.60.40.1120">
    <property type="entry name" value="Carboxypeptidase-like, regulatory domain"/>
    <property type="match status" value="1"/>
</dbReference>
<keyword evidence="4 7" id="KW-0812">Transmembrane</keyword>
<dbReference type="AlphaFoldDB" id="A0A415NCL0"/>
<evidence type="ECO:0000259" key="9">
    <source>
        <dbReference type="Pfam" id="PF07715"/>
    </source>
</evidence>
<dbReference type="SUPFAM" id="SSF56935">
    <property type="entry name" value="Porins"/>
    <property type="match status" value="1"/>
</dbReference>
<evidence type="ECO:0000256" key="8">
    <source>
        <dbReference type="SAM" id="SignalP"/>
    </source>
</evidence>
<dbReference type="GO" id="GO:0009279">
    <property type="term" value="C:cell outer membrane"/>
    <property type="evidence" value="ECO:0007669"/>
    <property type="project" value="UniProtKB-SubCell"/>
</dbReference>
<dbReference type="InterPro" id="IPR023996">
    <property type="entry name" value="TonB-dep_OMP_SusC/RagA"/>
</dbReference>
<accession>A0A415NCL0</accession>
<dbReference type="InterPro" id="IPR008969">
    <property type="entry name" value="CarboxyPept-like_regulatory"/>
</dbReference>
<feature type="domain" description="TonB-dependent receptor plug" evidence="9">
    <location>
        <begin position="110"/>
        <end position="217"/>
    </location>
</feature>
<evidence type="ECO:0000256" key="3">
    <source>
        <dbReference type="ARBA" id="ARBA00022452"/>
    </source>
</evidence>
<feature type="signal peptide" evidence="8">
    <location>
        <begin position="1"/>
        <end position="16"/>
    </location>
</feature>
<name>A0A415NCL0_9BACE</name>
<keyword evidence="8" id="KW-0732">Signal</keyword>
<keyword evidence="10" id="KW-0675">Receptor</keyword>
<keyword evidence="5 7" id="KW-0472">Membrane</keyword>
<evidence type="ECO:0000256" key="5">
    <source>
        <dbReference type="ARBA" id="ARBA00023136"/>
    </source>
</evidence>
<evidence type="ECO:0000256" key="2">
    <source>
        <dbReference type="ARBA" id="ARBA00022448"/>
    </source>
</evidence>
<dbReference type="Pfam" id="PF13715">
    <property type="entry name" value="CarbopepD_reg_2"/>
    <property type="match status" value="1"/>
</dbReference>
<comment type="subcellular location">
    <subcellularLocation>
        <location evidence="1 7">Cell outer membrane</location>
        <topology evidence="1 7">Multi-pass membrane protein</topology>
    </subcellularLocation>
</comment>
<proteinExistence type="inferred from homology"/>
<evidence type="ECO:0000313" key="10">
    <source>
        <dbReference type="EMBL" id="RHL94738.1"/>
    </source>
</evidence>